<sequence>MSVDSVSTNSGHKKDRQVPAVGLIVLGVGLAAVAVLVYVFLKVQSWHDLTPGQATLLAGMGAIVAASLAVWGAWITRRGAEENTQTQIAADRENLTSQITAQSDNLSAQLHAQETHLRTQIEAQSEQLRATHALEEARDLRTRYAAVAQQLAEKALVIRMAGAYALASLADDWHAFGNDTERQVCIDLLCAQLRDLTATADDDRKLRAALIKVIHQHTKISDDRLPENGWSRCQFDLSSADLQGIQLPQTVLFDATLDDCNLSGALLMGVQLSHAHLRRADLRNAMLTFARLRRVDLTDAQIDDSTELTGIKYDNETTWPQNFTPPPST</sequence>
<proteinExistence type="predicted"/>
<evidence type="ECO:0000313" key="3">
    <source>
        <dbReference type="Proteomes" id="UP000287519"/>
    </source>
</evidence>
<keyword evidence="1" id="KW-1133">Transmembrane helix</keyword>
<dbReference type="SUPFAM" id="SSF141571">
    <property type="entry name" value="Pentapeptide repeat-like"/>
    <property type="match status" value="1"/>
</dbReference>
<reference evidence="2 3" key="1">
    <citation type="submission" date="2018-11" db="EMBL/GenBank/DDBJ databases">
        <title>Microbial catabolism of amino acid.</title>
        <authorList>
            <person name="Hibi M."/>
            <person name="Ogawa J."/>
        </authorList>
    </citation>
    <scope>NUCLEOTIDE SEQUENCE [LARGE SCALE GENOMIC DNA]</scope>
    <source>
        <strain evidence="2 3">C31-06</strain>
    </source>
</reference>
<keyword evidence="1" id="KW-0812">Transmembrane</keyword>
<dbReference type="Gene3D" id="2.160.20.80">
    <property type="entry name" value="E3 ubiquitin-protein ligase SopA"/>
    <property type="match status" value="1"/>
</dbReference>
<feature type="transmembrane region" description="Helical" evidence="1">
    <location>
        <begin position="20"/>
        <end position="41"/>
    </location>
</feature>
<protein>
    <recommendedName>
        <fullName evidence="4">Pentapeptide repeat protein</fullName>
    </recommendedName>
</protein>
<name>A0A402CLR8_RHOWR</name>
<comment type="caution">
    <text evidence="2">The sequence shown here is derived from an EMBL/GenBank/DDBJ whole genome shotgun (WGS) entry which is preliminary data.</text>
</comment>
<keyword evidence="1" id="KW-0472">Membrane</keyword>
<dbReference type="AlphaFoldDB" id="A0A402CLR8"/>
<dbReference type="Pfam" id="PF00805">
    <property type="entry name" value="Pentapeptide"/>
    <property type="match status" value="1"/>
</dbReference>
<gene>
    <name evidence="2" type="ORF">Rhow_000277</name>
</gene>
<accession>A0A402CLR8</accession>
<evidence type="ECO:0000256" key="1">
    <source>
        <dbReference type="SAM" id="Phobius"/>
    </source>
</evidence>
<evidence type="ECO:0000313" key="2">
    <source>
        <dbReference type="EMBL" id="GCE44686.1"/>
    </source>
</evidence>
<dbReference type="OrthoDB" id="4563217at2"/>
<organism evidence="2 3">
    <name type="scientific">Rhodococcus wratislaviensis</name>
    <name type="common">Tsukamurella wratislaviensis</name>
    <dbReference type="NCBI Taxonomy" id="44752"/>
    <lineage>
        <taxon>Bacteria</taxon>
        <taxon>Bacillati</taxon>
        <taxon>Actinomycetota</taxon>
        <taxon>Actinomycetes</taxon>
        <taxon>Mycobacteriales</taxon>
        <taxon>Nocardiaceae</taxon>
        <taxon>Rhodococcus</taxon>
    </lineage>
</organism>
<evidence type="ECO:0008006" key="4">
    <source>
        <dbReference type="Google" id="ProtNLM"/>
    </source>
</evidence>
<dbReference type="EMBL" id="BHYM01000105">
    <property type="protein sequence ID" value="GCE44686.1"/>
    <property type="molecule type" value="Genomic_DNA"/>
</dbReference>
<keyword evidence="3" id="KW-1185">Reference proteome</keyword>
<dbReference type="Proteomes" id="UP000287519">
    <property type="component" value="Unassembled WGS sequence"/>
</dbReference>
<feature type="transmembrane region" description="Helical" evidence="1">
    <location>
        <begin position="53"/>
        <end position="74"/>
    </location>
</feature>
<dbReference type="InterPro" id="IPR001646">
    <property type="entry name" value="5peptide_repeat"/>
</dbReference>